<dbReference type="KEGG" id="tsa:AciPR4_2615"/>
<dbReference type="Gene3D" id="2.60.120.620">
    <property type="entry name" value="q2cbj1_9rhob like domain"/>
    <property type="match status" value="1"/>
</dbReference>
<dbReference type="PANTHER" id="PTHR20883:SF48">
    <property type="entry name" value="ECTOINE DIOXYGENASE"/>
    <property type="match status" value="1"/>
</dbReference>
<keyword evidence="2" id="KW-0223">Dioxygenase</keyword>
<dbReference type="GO" id="GO:0005506">
    <property type="term" value="F:iron ion binding"/>
    <property type="evidence" value="ECO:0007669"/>
    <property type="project" value="UniProtKB-ARBA"/>
</dbReference>
<keyword evidence="2" id="KW-0560">Oxidoreductase</keyword>
<evidence type="ECO:0000313" key="3">
    <source>
        <dbReference type="Proteomes" id="UP000006844"/>
    </source>
</evidence>
<dbReference type="Pfam" id="PF05721">
    <property type="entry name" value="PhyH"/>
    <property type="match status" value="1"/>
</dbReference>
<dbReference type="STRING" id="401053.AciPR4_2615"/>
<organism evidence="2 3">
    <name type="scientific">Terriglobus saanensis (strain ATCC BAA-1853 / DSM 23119 / SP1PR4)</name>
    <dbReference type="NCBI Taxonomy" id="401053"/>
    <lineage>
        <taxon>Bacteria</taxon>
        <taxon>Pseudomonadati</taxon>
        <taxon>Acidobacteriota</taxon>
        <taxon>Terriglobia</taxon>
        <taxon>Terriglobales</taxon>
        <taxon>Acidobacteriaceae</taxon>
        <taxon>Terriglobus</taxon>
    </lineage>
</organism>
<sequence length="312" mass="35381">MKAFHELKAESLTADVLQNEVSSRGYALVRGLLPKEAVHSVLADVTRILSAAQWLVPEYSPLERVAERDAACGDPDPIFKRVYQEVFNLESFHALPHQPALRKVMKMLVGEELLVHPKPIGRLIFPRCERLVVHAHQDYEFMGGDPEFFTTWIPLHDCPVDVGPLRILEGSHRYGVQYHERENLHVPEIKAEDAVGDEWVGGNIHAGDVLIFHSLTVHAASPNVSGQMRLSLDCRFQDARRVLNPSNLVYAGESGKSWEKTYAGWQSDDLKYYWKRLPLNFRPSKAELEYLAETAESSSLRARYARMVGQLT</sequence>
<proteinExistence type="predicted"/>
<dbReference type="HOGENOM" id="CLU_948969_0_0_0"/>
<dbReference type="EMBL" id="CP002467">
    <property type="protein sequence ID" value="ADV83393.1"/>
    <property type="molecule type" value="Genomic_DNA"/>
</dbReference>
<protein>
    <submittedName>
        <fullName evidence="2">Phytanoyl-CoA dioxygenase</fullName>
    </submittedName>
</protein>
<keyword evidence="3" id="KW-1185">Reference proteome</keyword>
<dbReference type="AlphaFoldDB" id="E8V145"/>
<dbReference type="InterPro" id="IPR008775">
    <property type="entry name" value="Phytyl_CoA_dOase-like"/>
</dbReference>
<name>E8V145_TERSS</name>
<dbReference type="PANTHER" id="PTHR20883">
    <property type="entry name" value="PHYTANOYL-COA DIOXYGENASE DOMAIN CONTAINING 1"/>
    <property type="match status" value="1"/>
</dbReference>
<accession>E8V145</accession>
<gene>
    <name evidence="2" type="ordered locus">AciPR4_2615</name>
</gene>
<evidence type="ECO:0000313" key="2">
    <source>
        <dbReference type="EMBL" id="ADV83393.1"/>
    </source>
</evidence>
<dbReference type="GO" id="GO:0016706">
    <property type="term" value="F:2-oxoglutarate-dependent dioxygenase activity"/>
    <property type="evidence" value="ECO:0007669"/>
    <property type="project" value="UniProtKB-ARBA"/>
</dbReference>
<reference evidence="2 3" key="1">
    <citation type="journal article" date="2012" name="Stand. Genomic Sci.">
        <title>Complete genome sequence of Terriglobus saanensis type strain SP1PR4(T), an Acidobacteria from tundra soil.</title>
        <authorList>
            <person name="Rawat S.R."/>
            <person name="Mannisto M.K."/>
            <person name="Starovoytov V."/>
            <person name="Goodwin L."/>
            <person name="Nolan M."/>
            <person name="Hauser L."/>
            <person name="Land M."/>
            <person name="Davenport K.W."/>
            <person name="Woyke T."/>
            <person name="Haggblom M.M."/>
        </authorList>
    </citation>
    <scope>NUCLEOTIDE SEQUENCE</scope>
    <source>
        <strain evidence="3">ATCC BAA-1853 / DSM 23119 / SP1PR4</strain>
    </source>
</reference>
<comment type="cofactor">
    <cofactor evidence="1">
        <name>Fe(2+)</name>
        <dbReference type="ChEBI" id="CHEBI:29033"/>
    </cofactor>
</comment>
<dbReference type="Proteomes" id="UP000006844">
    <property type="component" value="Chromosome"/>
</dbReference>
<dbReference type="SUPFAM" id="SSF51197">
    <property type="entry name" value="Clavaminate synthase-like"/>
    <property type="match status" value="1"/>
</dbReference>
<dbReference type="eggNOG" id="COG5285">
    <property type="taxonomic scope" value="Bacteria"/>
</dbReference>
<evidence type="ECO:0000256" key="1">
    <source>
        <dbReference type="ARBA" id="ARBA00001954"/>
    </source>
</evidence>